<feature type="region of interest" description="Disordered" evidence="1">
    <location>
        <begin position="1"/>
        <end position="37"/>
    </location>
</feature>
<feature type="compositionally biased region" description="Basic and acidic residues" evidence="1">
    <location>
        <begin position="8"/>
        <end position="25"/>
    </location>
</feature>
<dbReference type="OrthoDB" id="6282239at2759"/>
<name>A0A183ABN9_9TREM</name>
<evidence type="ECO:0000313" key="3">
    <source>
        <dbReference type="Proteomes" id="UP000272942"/>
    </source>
</evidence>
<evidence type="ECO:0000256" key="1">
    <source>
        <dbReference type="SAM" id="MobiDB-lite"/>
    </source>
</evidence>
<accession>A0A183ABN9</accession>
<reference evidence="2 3" key="2">
    <citation type="submission" date="2018-11" db="EMBL/GenBank/DDBJ databases">
        <authorList>
            <consortium name="Pathogen Informatics"/>
        </authorList>
    </citation>
    <scope>NUCLEOTIDE SEQUENCE [LARGE SCALE GENOMIC DNA]</scope>
    <source>
        <strain evidence="2 3">Egypt</strain>
    </source>
</reference>
<gene>
    <name evidence="2" type="ORF">ECPE_LOCUS4374</name>
</gene>
<proteinExistence type="predicted"/>
<reference evidence="4" key="1">
    <citation type="submission" date="2016-06" db="UniProtKB">
        <authorList>
            <consortium name="WormBaseParasite"/>
        </authorList>
    </citation>
    <scope>IDENTIFICATION</scope>
</reference>
<keyword evidence="3" id="KW-1185">Reference proteome</keyword>
<organism evidence="4">
    <name type="scientific">Echinostoma caproni</name>
    <dbReference type="NCBI Taxonomy" id="27848"/>
    <lineage>
        <taxon>Eukaryota</taxon>
        <taxon>Metazoa</taxon>
        <taxon>Spiralia</taxon>
        <taxon>Lophotrochozoa</taxon>
        <taxon>Platyhelminthes</taxon>
        <taxon>Trematoda</taxon>
        <taxon>Digenea</taxon>
        <taxon>Plagiorchiida</taxon>
        <taxon>Echinostomata</taxon>
        <taxon>Echinostomatoidea</taxon>
        <taxon>Echinostomatidae</taxon>
        <taxon>Echinostoma</taxon>
    </lineage>
</organism>
<sequence length="255" mass="28108">MANVVGGDTKRLEPLEEVARSKSNDEPDSDEEELEEASVGKLLLTNLSENLADAASQASSTLSGFIDKQKNMVKKSRGFARKVVAELKQDTRSSTSESAMSPAANEHQSPKKRSGFFAAPKTLFGFSQTTTRKVSDTVEGSISSLSHTDMDQSIKDQEFLRSIVQLVKEGREASYSIGSRLRDLLTDENYRSYLISKIHVGRSELVGDPECTLTDYVNNAHETQGDTKPDEENIIGSLSKSIKCLKRDYTFVTAR</sequence>
<evidence type="ECO:0000313" key="2">
    <source>
        <dbReference type="EMBL" id="VDP72402.1"/>
    </source>
</evidence>
<dbReference type="Proteomes" id="UP000272942">
    <property type="component" value="Unassembled WGS sequence"/>
</dbReference>
<dbReference type="EMBL" id="UZAN01041231">
    <property type="protein sequence ID" value="VDP72402.1"/>
    <property type="molecule type" value="Genomic_DNA"/>
</dbReference>
<dbReference type="AlphaFoldDB" id="A0A183ABN9"/>
<protein>
    <submittedName>
        <fullName evidence="4">RGS domain-containing protein</fullName>
    </submittedName>
</protein>
<evidence type="ECO:0000313" key="4">
    <source>
        <dbReference type="WBParaSite" id="ECPE_0000438601-mRNA-1"/>
    </source>
</evidence>
<dbReference type="WBParaSite" id="ECPE_0000438601-mRNA-1">
    <property type="protein sequence ID" value="ECPE_0000438601-mRNA-1"/>
    <property type="gene ID" value="ECPE_0000438601"/>
</dbReference>
<feature type="compositionally biased region" description="Acidic residues" evidence="1">
    <location>
        <begin position="26"/>
        <end position="36"/>
    </location>
</feature>
<feature type="region of interest" description="Disordered" evidence="1">
    <location>
        <begin position="87"/>
        <end position="112"/>
    </location>
</feature>